<keyword evidence="7" id="KW-1185">Reference proteome</keyword>
<sequence length="149" mass="15620">MTAQLTSRPLQQVHSAPSVSAPHPVTAPQSRSEQQSAPAQTRVVRTHLRLTRRGRAVVAAFGALPVVAGAFAFGLNGGGAVASSDQAAVEFQYVTVHAGESLWSLAEELAPQSDPRDVVDDILSLNQLSSAGVEPGQRLAIPAEYDTAR</sequence>
<dbReference type="EMBL" id="PSUL01000008">
    <property type="protein sequence ID" value="PPF14898.1"/>
    <property type="molecule type" value="Genomic_DNA"/>
</dbReference>
<dbReference type="AlphaFoldDB" id="A0ABD6W9S7"/>
<feature type="compositionally biased region" description="Polar residues" evidence="1">
    <location>
        <begin position="27"/>
        <end position="39"/>
    </location>
</feature>
<dbReference type="EMBL" id="PSVT01000007">
    <property type="protein sequence ID" value="PPH78250.1"/>
    <property type="molecule type" value="Genomic_DNA"/>
</dbReference>
<name>A0ABD6W9S7_RATRA</name>
<dbReference type="SMART" id="SM00257">
    <property type="entry name" value="LysM"/>
    <property type="match status" value="1"/>
</dbReference>
<feature type="compositionally biased region" description="Polar residues" evidence="1">
    <location>
        <begin position="1"/>
        <end position="18"/>
    </location>
</feature>
<evidence type="ECO:0000313" key="4">
    <source>
        <dbReference type="EMBL" id="PPF14898.1"/>
    </source>
</evidence>
<dbReference type="Proteomes" id="UP000237881">
    <property type="component" value="Unassembled WGS sequence"/>
</dbReference>
<evidence type="ECO:0000256" key="2">
    <source>
        <dbReference type="SAM" id="Phobius"/>
    </source>
</evidence>
<evidence type="ECO:0000259" key="3">
    <source>
        <dbReference type="PROSITE" id="PS51782"/>
    </source>
</evidence>
<dbReference type="Proteomes" id="UP000239698">
    <property type="component" value="Unassembled WGS sequence"/>
</dbReference>
<evidence type="ECO:0000313" key="5">
    <source>
        <dbReference type="EMBL" id="PPH78250.1"/>
    </source>
</evidence>
<keyword evidence="2" id="KW-0812">Transmembrane</keyword>
<feature type="transmembrane region" description="Helical" evidence="2">
    <location>
        <begin position="56"/>
        <end position="75"/>
    </location>
</feature>
<evidence type="ECO:0000313" key="6">
    <source>
        <dbReference type="Proteomes" id="UP000237881"/>
    </source>
</evidence>
<evidence type="ECO:0000256" key="1">
    <source>
        <dbReference type="SAM" id="MobiDB-lite"/>
    </source>
</evidence>
<feature type="region of interest" description="Disordered" evidence="1">
    <location>
        <begin position="1"/>
        <end position="42"/>
    </location>
</feature>
<comment type="caution">
    <text evidence="4">The sequence shown here is derived from an EMBL/GenBank/DDBJ whole genome shotgun (WGS) entry which is preliminary data.</text>
</comment>
<dbReference type="Gene3D" id="3.10.350.10">
    <property type="entry name" value="LysM domain"/>
    <property type="match status" value="1"/>
</dbReference>
<accession>A0ABD6W9S7</accession>
<keyword evidence="2" id="KW-1133">Transmembrane helix</keyword>
<gene>
    <name evidence="4" type="ORF">C5C04_05580</name>
    <name evidence="5" type="ORF">C5C40_05565</name>
</gene>
<reference evidence="6 7" key="1">
    <citation type="submission" date="2018-02" db="EMBL/GenBank/DDBJ databases">
        <title>Bacteriophage NCPPB3778 and a type I-E CRISPR drive the evolution of the US Biological Select Agent, Rathayibacter toxicus.</title>
        <authorList>
            <person name="Davis E.W.II."/>
            <person name="Tabima J.F."/>
            <person name="Weisberg A.J."/>
            <person name="Lopes L.D."/>
            <person name="Wiseman M.S."/>
            <person name="Wiseman M.S."/>
            <person name="Pupko T."/>
            <person name="Belcher M.S."/>
            <person name="Sechler A.J."/>
            <person name="Tancos M.A."/>
            <person name="Schroeder B.K."/>
            <person name="Murray T.D."/>
            <person name="Luster D.G."/>
            <person name="Schneider W.L."/>
            <person name="Rogers E."/>
            <person name="Andreote F.D."/>
            <person name="Grunwald N.J."/>
            <person name="Putnam M.L."/>
            <person name="Chang J.H."/>
        </authorList>
    </citation>
    <scope>NUCLEOTIDE SEQUENCE [LARGE SCALE GENOMIC DNA]</scope>
    <source>
        <strain evidence="5 7">AY1D6</strain>
        <strain evidence="4 6">AY1I9</strain>
    </source>
</reference>
<dbReference type="Pfam" id="PF01476">
    <property type="entry name" value="LysM"/>
    <property type="match status" value="1"/>
</dbReference>
<proteinExistence type="predicted"/>
<protein>
    <recommendedName>
        <fullName evidence="3">LysM domain-containing protein</fullName>
    </recommendedName>
</protein>
<dbReference type="PROSITE" id="PS51782">
    <property type="entry name" value="LYSM"/>
    <property type="match status" value="1"/>
</dbReference>
<dbReference type="InterPro" id="IPR036779">
    <property type="entry name" value="LysM_dom_sf"/>
</dbReference>
<organism evidence="4 6">
    <name type="scientific">Rathayibacter rathayi</name>
    <name type="common">Corynebacterium rathayi</name>
    <dbReference type="NCBI Taxonomy" id="33887"/>
    <lineage>
        <taxon>Bacteria</taxon>
        <taxon>Bacillati</taxon>
        <taxon>Actinomycetota</taxon>
        <taxon>Actinomycetes</taxon>
        <taxon>Micrococcales</taxon>
        <taxon>Microbacteriaceae</taxon>
        <taxon>Rathayibacter</taxon>
    </lineage>
</organism>
<evidence type="ECO:0000313" key="7">
    <source>
        <dbReference type="Proteomes" id="UP000239698"/>
    </source>
</evidence>
<keyword evidence="2" id="KW-0472">Membrane</keyword>
<dbReference type="InterPro" id="IPR018392">
    <property type="entry name" value="LysM"/>
</dbReference>
<feature type="domain" description="LysM" evidence="3">
    <location>
        <begin position="92"/>
        <end position="141"/>
    </location>
</feature>
<dbReference type="RefSeq" id="WP_104259977.1">
    <property type="nucleotide sequence ID" value="NZ_PSUL01000008.1"/>
</dbReference>